<protein>
    <recommendedName>
        <fullName evidence="6">Desulfoferrodoxin ferrous iron-binding domain-containing protein</fullName>
    </recommendedName>
</protein>
<proteinExistence type="inferred from homology"/>
<comment type="caution">
    <text evidence="7">The sequence shown here is derived from an EMBL/GenBank/DDBJ whole genome shotgun (WGS) entry which is preliminary data.</text>
</comment>
<dbReference type="SUPFAM" id="SSF57802">
    <property type="entry name" value="Rubredoxin-like"/>
    <property type="match status" value="1"/>
</dbReference>
<gene>
    <name evidence="7" type="ORF">ATZ36_05950</name>
</gene>
<keyword evidence="5" id="KW-0408">Iron</keyword>
<evidence type="ECO:0000313" key="8">
    <source>
        <dbReference type="Proteomes" id="UP000095237"/>
    </source>
</evidence>
<dbReference type="Gene3D" id="2.20.28.10">
    <property type="match status" value="1"/>
</dbReference>
<dbReference type="PANTHER" id="PTHR36541:SF1">
    <property type="entry name" value="SUPEROXIDE REDUCTASE-RELATED"/>
    <property type="match status" value="1"/>
</dbReference>
<dbReference type="GO" id="GO:0005506">
    <property type="term" value="F:iron ion binding"/>
    <property type="evidence" value="ECO:0007669"/>
    <property type="project" value="InterPro"/>
</dbReference>
<dbReference type="SUPFAM" id="SSF49367">
    <property type="entry name" value="Superoxide reductase-like"/>
    <property type="match status" value="1"/>
</dbReference>
<dbReference type="InterPro" id="IPR051233">
    <property type="entry name" value="Desulfoferrodoxin_SOR"/>
</dbReference>
<dbReference type="Gene3D" id="2.60.40.730">
    <property type="entry name" value="SOR catalytic domain"/>
    <property type="match status" value="1"/>
</dbReference>
<comment type="similarity">
    <text evidence="1">Belongs to the desulfoferrodoxin family.</text>
</comment>
<reference evidence="7 8" key="1">
    <citation type="submission" date="2015-11" db="EMBL/GenBank/DDBJ databases">
        <title>Evidence for parallel genomic evolution in an endosymbiosis of termite gut flagellates.</title>
        <authorList>
            <person name="Zheng H."/>
        </authorList>
    </citation>
    <scope>NUCLEOTIDE SEQUENCE [LARGE SCALE GENOMIC DNA]</scope>
    <source>
        <strain evidence="7 8">CET450</strain>
    </source>
</reference>
<evidence type="ECO:0000256" key="5">
    <source>
        <dbReference type="ARBA" id="ARBA00023004"/>
    </source>
</evidence>
<keyword evidence="4" id="KW-0249">Electron transport</keyword>
<keyword evidence="2" id="KW-0813">Transport</keyword>
<evidence type="ECO:0000256" key="1">
    <source>
        <dbReference type="ARBA" id="ARBA00005941"/>
    </source>
</evidence>
<evidence type="ECO:0000259" key="6">
    <source>
        <dbReference type="Pfam" id="PF01880"/>
    </source>
</evidence>
<dbReference type="Pfam" id="PF01880">
    <property type="entry name" value="Desulfoferrodox"/>
    <property type="match status" value="1"/>
</dbReference>
<evidence type="ECO:0000313" key="7">
    <source>
        <dbReference type="EMBL" id="OEG70132.1"/>
    </source>
</evidence>
<organism evidence="7 8">
    <name type="scientific">Endomicrobium trichonymphae</name>
    <dbReference type="NCBI Taxonomy" id="1408204"/>
    <lineage>
        <taxon>Bacteria</taxon>
        <taxon>Pseudomonadati</taxon>
        <taxon>Elusimicrobiota</taxon>
        <taxon>Endomicrobiia</taxon>
        <taxon>Endomicrobiales</taxon>
        <taxon>Endomicrobiaceae</taxon>
        <taxon>Candidatus Endomicrobiellum</taxon>
    </lineage>
</organism>
<dbReference type="InterPro" id="IPR002742">
    <property type="entry name" value="Desulfoferrodoxin_Fe-bd_dom"/>
</dbReference>
<evidence type="ECO:0000256" key="2">
    <source>
        <dbReference type="ARBA" id="ARBA00022448"/>
    </source>
</evidence>
<dbReference type="InterPro" id="IPR036073">
    <property type="entry name" value="Desulfoferrodoxin_Fe-bd_dom_sf"/>
</dbReference>
<sequence length="149" mass="16599">MKGLVCKVCGYVALDGNKERCPVCQGKNVFEEKEDAYKMPDFKAASGETEKKHIPSFMLVRECGLIPGTDCVDVHVKIGEIIHPVLPEHHITEITFYIDNKFVENIMLASSFDINPAAVIHLKGGTKGKVQVIENCNVHGKWFNEAEVK</sequence>
<keyword evidence="8" id="KW-1185">Reference proteome</keyword>
<dbReference type="PANTHER" id="PTHR36541">
    <property type="entry name" value="SUPEROXIDE REDUCTASE-RELATED"/>
    <property type="match status" value="1"/>
</dbReference>
<accession>A0A1E5II11</accession>
<evidence type="ECO:0000256" key="3">
    <source>
        <dbReference type="ARBA" id="ARBA00022723"/>
    </source>
</evidence>
<dbReference type="EMBL" id="LNVX01000455">
    <property type="protein sequence ID" value="OEG70132.1"/>
    <property type="molecule type" value="Genomic_DNA"/>
</dbReference>
<dbReference type="AlphaFoldDB" id="A0A1E5II11"/>
<name>A0A1E5II11_ENDTX</name>
<dbReference type="GO" id="GO:0016491">
    <property type="term" value="F:oxidoreductase activity"/>
    <property type="evidence" value="ECO:0007669"/>
    <property type="project" value="InterPro"/>
</dbReference>
<dbReference type="Proteomes" id="UP000095237">
    <property type="component" value="Unassembled WGS sequence"/>
</dbReference>
<feature type="domain" description="Desulfoferrodoxin ferrous iron-binding" evidence="6">
    <location>
        <begin position="49"/>
        <end position="144"/>
    </location>
</feature>
<evidence type="ECO:0000256" key="4">
    <source>
        <dbReference type="ARBA" id="ARBA00022982"/>
    </source>
</evidence>
<keyword evidence="3" id="KW-0479">Metal-binding</keyword>